<gene>
    <name evidence="1" type="ORF">K0M31_010506</name>
</gene>
<evidence type="ECO:0000313" key="2">
    <source>
        <dbReference type="Proteomes" id="UP001177670"/>
    </source>
</evidence>
<comment type="caution">
    <text evidence="1">The sequence shown here is derived from an EMBL/GenBank/DDBJ whole genome shotgun (WGS) entry which is preliminary data.</text>
</comment>
<name>A0AA40FL79_9HYME</name>
<keyword evidence="2" id="KW-1185">Reference proteome</keyword>
<evidence type="ECO:0000313" key="1">
    <source>
        <dbReference type="EMBL" id="KAK1121199.1"/>
    </source>
</evidence>
<protein>
    <submittedName>
        <fullName evidence="1">Uncharacterized protein</fullName>
    </submittedName>
</protein>
<proteinExistence type="predicted"/>
<accession>A0AA40FL79</accession>
<dbReference type="EMBL" id="JAHYIQ010000027">
    <property type="protein sequence ID" value="KAK1121199.1"/>
    <property type="molecule type" value="Genomic_DNA"/>
</dbReference>
<sequence length="130" mass="14952">MKILSTKEKNPRPPSMLTERQIENCSLYERNANDLYNLPKDQRIHEKRNSTKSNVQSLILSKPTSLCYSRSTIALLSISVPWFYSCSNNITLTQLTEQTLKPCPPCYVDRVNRVTILSVPIFSTSISWQQ</sequence>
<reference evidence="1" key="1">
    <citation type="submission" date="2021-10" db="EMBL/GenBank/DDBJ databases">
        <title>Melipona bicolor Genome sequencing and assembly.</title>
        <authorList>
            <person name="Araujo N.S."/>
            <person name="Arias M.C."/>
        </authorList>
    </citation>
    <scope>NUCLEOTIDE SEQUENCE</scope>
    <source>
        <strain evidence="1">USP_2M_L1-L4_2017</strain>
        <tissue evidence="1">Whole body</tissue>
    </source>
</reference>
<dbReference type="AlphaFoldDB" id="A0AA40FL79"/>
<dbReference type="Proteomes" id="UP001177670">
    <property type="component" value="Unassembled WGS sequence"/>
</dbReference>
<organism evidence="1 2">
    <name type="scientific">Melipona bicolor</name>
    <dbReference type="NCBI Taxonomy" id="60889"/>
    <lineage>
        <taxon>Eukaryota</taxon>
        <taxon>Metazoa</taxon>
        <taxon>Ecdysozoa</taxon>
        <taxon>Arthropoda</taxon>
        <taxon>Hexapoda</taxon>
        <taxon>Insecta</taxon>
        <taxon>Pterygota</taxon>
        <taxon>Neoptera</taxon>
        <taxon>Endopterygota</taxon>
        <taxon>Hymenoptera</taxon>
        <taxon>Apocrita</taxon>
        <taxon>Aculeata</taxon>
        <taxon>Apoidea</taxon>
        <taxon>Anthophila</taxon>
        <taxon>Apidae</taxon>
        <taxon>Melipona</taxon>
    </lineage>
</organism>